<organism evidence="2 3">
    <name type="scientific">Idiomarina loihiensis (strain ATCC BAA-735 / DSM 15497 / L2-TR)</name>
    <dbReference type="NCBI Taxonomy" id="283942"/>
    <lineage>
        <taxon>Bacteria</taxon>
        <taxon>Pseudomonadati</taxon>
        <taxon>Pseudomonadota</taxon>
        <taxon>Gammaproteobacteria</taxon>
        <taxon>Alteromonadales</taxon>
        <taxon>Idiomarinaceae</taxon>
        <taxon>Idiomarina</taxon>
    </lineage>
</organism>
<dbReference type="KEGG" id="ilo:IL0911"/>
<dbReference type="Pfam" id="PF05016">
    <property type="entry name" value="ParE_toxin"/>
    <property type="match status" value="1"/>
</dbReference>
<reference evidence="2 3" key="1">
    <citation type="journal article" date="2004" name="Proc. Natl. Acad. Sci. U.S.A.">
        <title>Genome sequence of the deep-sea gamma-proteobacterium Idiomarina loihiensis reveals amino acid fermentation as a source of carbon and energy.</title>
        <authorList>
            <person name="Hou S."/>
            <person name="Saw J.H."/>
            <person name="Lee K.S."/>
            <person name="Freitas T.A."/>
            <person name="Belisle C."/>
            <person name="Kawarabayasi Y."/>
            <person name="Donachie S.P."/>
            <person name="Pikina A."/>
            <person name="Galperin M.Y."/>
            <person name="Koonin E.V."/>
            <person name="Makarova K.S."/>
            <person name="Omelchenko M.V."/>
            <person name="Sorokin A."/>
            <person name="Wolf Y.I."/>
            <person name="Li Q.X."/>
            <person name="Keum Y.S."/>
            <person name="Campbell S."/>
            <person name="Denery J."/>
            <person name="Aizawa S."/>
            <person name="Shibata S."/>
            <person name="Malahoff A."/>
            <person name="Alam M."/>
        </authorList>
    </citation>
    <scope>NUCLEOTIDE SEQUENCE [LARGE SCALE GENOMIC DNA]</scope>
    <source>
        <strain evidence="3">ATCC BAA-735 / DSM 15497 / L2-TR</strain>
    </source>
</reference>
<proteinExistence type="predicted"/>
<dbReference type="Gene3D" id="3.30.2310.20">
    <property type="entry name" value="RelE-like"/>
    <property type="match status" value="1"/>
</dbReference>
<keyword evidence="3" id="KW-1185">Reference proteome</keyword>
<name>Q5QW60_IDILO</name>
<dbReference type="HOGENOM" id="CLU_147162_7_0_6"/>
<dbReference type="EMBL" id="AE017340">
    <property type="protein sequence ID" value="AAV81751.1"/>
    <property type="molecule type" value="Genomic_DNA"/>
</dbReference>
<keyword evidence="1" id="KW-1277">Toxin-antitoxin system</keyword>
<dbReference type="InterPro" id="IPR007712">
    <property type="entry name" value="RelE/ParE_toxin"/>
</dbReference>
<dbReference type="STRING" id="283942.IL0911"/>
<dbReference type="RefSeq" id="WP_011234162.1">
    <property type="nucleotide sequence ID" value="NC_006512.1"/>
</dbReference>
<accession>Q5QW60</accession>
<evidence type="ECO:0000313" key="3">
    <source>
        <dbReference type="Proteomes" id="UP000001171"/>
    </source>
</evidence>
<dbReference type="Proteomes" id="UP000001171">
    <property type="component" value="Chromosome"/>
</dbReference>
<dbReference type="InterPro" id="IPR035093">
    <property type="entry name" value="RelE/ParE_toxin_dom_sf"/>
</dbReference>
<dbReference type="OrthoDB" id="9809155at2"/>
<gene>
    <name evidence="2" type="ordered locus">IL0911</name>
</gene>
<evidence type="ECO:0000313" key="2">
    <source>
        <dbReference type="EMBL" id="AAV81751.1"/>
    </source>
</evidence>
<dbReference type="eggNOG" id="COG3668">
    <property type="taxonomic scope" value="Bacteria"/>
</dbReference>
<protein>
    <submittedName>
        <fullName evidence="2">RelE/ParE family protein</fullName>
    </submittedName>
</protein>
<sequence length="99" mass="11586">MKPVRFLASAREDIRREKSYYQKISPDLARKFQSAVETAVKAAANQPLAMQILEHKVRRWPLEIFPHGILYRDEAEFILILAVFHPKQAPMKWHSKLST</sequence>
<evidence type="ECO:0000256" key="1">
    <source>
        <dbReference type="ARBA" id="ARBA00022649"/>
    </source>
</evidence>
<dbReference type="GeneID" id="41336066"/>
<dbReference type="AlphaFoldDB" id="Q5QW60"/>